<evidence type="ECO:0000259" key="12">
    <source>
        <dbReference type="Pfam" id="PF00933"/>
    </source>
</evidence>
<dbReference type="OrthoDB" id="416222at2759"/>
<evidence type="ECO:0000313" key="13">
    <source>
        <dbReference type="EMBL" id="KAJ8063105.1"/>
    </source>
</evidence>
<dbReference type="InterPro" id="IPR050288">
    <property type="entry name" value="Cellulose_deg_GH3"/>
</dbReference>
<keyword evidence="9" id="KW-0325">Glycoprotein</keyword>
<reference evidence="13" key="1">
    <citation type="submission" date="2022-11" db="EMBL/GenBank/DDBJ databases">
        <title>Genome Resource of Sclerotinia nivalis Strain SnTB1, a Plant Pathogen Isolated from American Ginseng.</title>
        <authorList>
            <person name="Fan S."/>
        </authorList>
    </citation>
    <scope>NUCLEOTIDE SEQUENCE</scope>
    <source>
        <strain evidence="13">SnTB1</strain>
    </source>
</reference>
<protein>
    <recommendedName>
        <fullName evidence="5">beta-glucosidase</fullName>
        <ecNumber evidence="5">3.2.1.21</ecNumber>
    </recommendedName>
</protein>
<keyword evidence="7" id="KW-0732">Signal</keyword>
<evidence type="ECO:0000256" key="7">
    <source>
        <dbReference type="ARBA" id="ARBA00022729"/>
    </source>
</evidence>
<evidence type="ECO:0000256" key="2">
    <source>
        <dbReference type="ARBA" id="ARBA00004613"/>
    </source>
</evidence>
<dbReference type="InterPro" id="IPR036962">
    <property type="entry name" value="Glyco_hydro_3_N_sf"/>
</dbReference>
<dbReference type="PANTHER" id="PTHR42715:SF12">
    <property type="entry name" value="BETA-GLUCOSIDASE G-RELATED"/>
    <property type="match status" value="1"/>
</dbReference>
<dbReference type="PANTHER" id="PTHR42715">
    <property type="entry name" value="BETA-GLUCOSIDASE"/>
    <property type="match status" value="1"/>
</dbReference>
<comment type="function">
    <text evidence="11">Beta-glucosidases are one of a number of cellulolytic enzymes involved in the degradation of cellulosic biomass. Catalyzes the last step releasing glucose from the inhibitory cellobiose.</text>
</comment>
<evidence type="ECO:0000256" key="4">
    <source>
        <dbReference type="ARBA" id="ARBA00005336"/>
    </source>
</evidence>
<evidence type="ECO:0000313" key="14">
    <source>
        <dbReference type="Proteomes" id="UP001152300"/>
    </source>
</evidence>
<dbReference type="GO" id="GO:0005576">
    <property type="term" value="C:extracellular region"/>
    <property type="evidence" value="ECO:0007669"/>
    <property type="project" value="UniProtKB-SubCell"/>
</dbReference>
<comment type="caution">
    <text evidence="13">The sequence shown here is derived from an EMBL/GenBank/DDBJ whole genome shotgun (WGS) entry which is preliminary data.</text>
</comment>
<dbReference type="EMBL" id="JAPEIS010000009">
    <property type="protein sequence ID" value="KAJ8063105.1"/>
    <property type="molecule type" value="Genomic_DNA"/>
</dbReference>
<evidence type="ECO:0000256" key="8">
    <source>
        <dbReference type="ARBA" id="ARBA00022801"/>
    </source>
</evidence>
<evidence type="ECO:0000256" key="6">
    <source>
        <dbReference type="ARBA" id="ARBA00022525"/>
    </source>
</evidence>
<gene>
    <name evidence="13" type="ORF">OCU04_008348</name>
</gene>
<dbReference type="PRINTS" id="PR00133">
    <property type="entry name" value="GLHYDRLASE3"/>
</dbReference>
<keyword evidence="6" id="KW-0964">Secreted</keyword>
<comment type="catalytic activity">
    <reaction evidence="1">
        <text>Hydrolysis of terminal, non-reducing beta-D-glucosyl residues with release of beta-D-glucose.</text>
        <dbReference type="EC" id="3.2.1.21"/>
    </reaction>
</comment>
<dbReference type="GO" id="GO:0009251">
    <property type="term" value="P:glucan catabolic process"/>
    <property type="evidence" value="ECO:0007669"/>
    <property type="project" value="TreeGrafter"/>
</dbReference>
<dbReference type="AlphaFoldDB" id="A0A9X0DHZ8"/>
<evidence type="ECO:0000256" key="11">
    <source>
        <dbReference type="ARBA" id="ARBA00024983"/>
    </source>
</evidence>
<keyword evidence="8" id="KW-0378">Hydrolase</keyword>
<evidence type="ECO:0000256" key="9">
    <source>
        <dbReference type="ARBA" id="ARBA00023180"/>
    </source>
</evidence>
<comment type="similarity">
    <text evidence="4">Belongs to the glycosyl hydrolase 3 family.</text>
</comment>
<proteinExistence type="inferred from homology"/>
<dbReference type="EC" id="3.2.1.21" evidence="5"/>
<dbReference type="Proteomes" id="UP001152300">
    <property type="component" value="Unassembled WGS sequence"/>
</dbReference>
<evidence type="ECO:0000256" key="3">
    <source>
        <dbReference type="ARBA" id="ARBA00004987"/>
    </source>
</evidence>
<keyword evidence="10" id="KW-0326">Glycosidase</keyword>
<comment type="pathway">
    <text evidence="3">Glycan metabolism; cellulose degradation.</text>
</comment>
<dbReference type="Gene3D" id="3.20.20.300">
    <property type="entry name" value="Glycoside hydrolase, family 3, N-terminal domain"/>
    <property type="match status" value="1"/>
</dbReference>
<dbReference type="Pfam" id="PF00933">
    <property type="entry name" value="Glyco_hydro_3"/>
    <property type="match status" value="1"/>
</dbReference>
<dbReference type="InterPro" id="IPR001764">
    <property type="entry name" value="Glyco_hydro_3_N"/>
</dbReference>
<dbReference type="InterPro" id="IPR017853">
    <property type="entry name" value="GH"/>
</dbReference>
<accession>A0A9X0DHZ8</accession>
<feature type="domain" description="Glycoside hydrolase family 3 N-terminal" evidence="12">
    <location>
        <begin position="4"/>
        <end position="78"/>
    </location>
</feature>
<dbReference type="SUPFAM" id="SSF51445">
    <property type="entry name" value="(Trans)glycosidases"/>
    <property type="match status" value="1"/>
</dbReference>
<keyword evidence="14" id="KW-1185">Reference proteome</keyword>
<sequence>MGLEFRVKGVNVALGPAIGGLGRVVLGGRNWESFSNDPYLAGQLAAESVKGIQEVGVIASSKHLIANEASGVTQAFEVSNADQRTSKKVIATKGKTVPDRRSKQYRPTLMTERYTSIISGHSMTQ</sequence>
<dbReference type="GO" id="GO:0008422">
    <property type="term" value="F:beta-glucosidase activity"/>
    <property type="evidence" value="ECO:0007669"/>
    <property type="project" value="UniProtKB-EC"/>
</dbReference>
<comment type="subcellular location">
    <subcellularLocation>
        <location evidence="2">Secreted</location>
    </subcellularLocation>
</comment>
<name>A0A9X0DHZ8_9HELO</name>
<evidence type="ECO:0000256" key="5">
    <source>
        <dbReference type="ARBA" id="ARBA00012744"/>
    </source>
</evidence>
<evidence type="ECO:0000256" key="1">
    <source>
        <dbReference type="ARBA" id="ARBA00000448"/>
    </source>
</evidence>
<evidence type="ECO:0000256" key="10">
    <source>
        <dbReference type="ARBA" id="ARBA00023295"/>
    </source>
</evidence>
<organism evidence="13 14">
    <name type="scientific">Sclerotinia nivalis</name>
    <dbReference type="NCBI Taxonomy" id="352851"/>
    <lineage>
        <taxon>Eukaryota</taxon>
        <taxon>Fungi</taxon>
        <taxon>Dikarya</taxon>
        <taxon>Ascomycota</taxon>
        <taxon>Pezizomycotina</taxon>
        <taxon>Leotiomycetes</taxon>
        <taxon>Helotiales</taxon>
        <taxon>Sclerotiniaceae</taxon>
        <taxon>Sclerotinia</taxon>
    </lineage>
</organism>